<feature type="compositionally biased region" description="Basic and acidic residues" evidence="1">
    <location>
        <begin position="227"/>
        <end position="267"/>
    </location>
</feature>
<dbReference type="EMBL" id="CM014078">
    <property type="protein sequence ID" value="TKS66344.1"/>
    <property type="molecule type" value="Genomic_DNA"/>
</dbReference>
<evidence type="ECO:0000256" key="1">
    <source>
        <dbReference type="SAM" id="MobiDB-lite"/>
    </source>
</evidence>
<evidence type="ECO:0000313" key="2">
    <source>
        <dbReference type="EMBL" id="TKS66344.1"/>
    </source>
</evidence>
<evidence type="ECO:0000313" key="3">
    <source>
        <dbReference type="Proteomes" id="UP000298787"/>
    </source>
</evidence>
<reference evidence="2 3" key="1">
    <citation type="submission" date="2019-01" db="EMBL/GenBank/DDBJ databases">
        <title>Genome Assembly of Collichthys lucidus.</title>
        <authorList>
            <person name="Cai M."/>
            <person name="Xiao S."/>
        </authorList>
    </citation>
    <scope>NUCLEOTIDE SEQUENCE [LARGE SCALE GENOMIC DNA]</scope>
    <source>
        <strain evidence="2">JT15FE1705JMU</strain>
        <tissue evidence="2">Muscle</tissue>
    </source>
</reference>
<keyword evidence="3" id="KW-1185">Reference proteome</keyword>
<accession>A0A4U5TXF8</accession>
<feature type="compositionally biased region" description="Basic and acidic residues" evidence="1">
    <location>
        <begin position="76"/>
        <end position="94"/>
    </location>
</feature>
<feature type="compositionally biased region" description="Pro residues" evidence="1">
    <location>
        <begin position="278"/>
        <end position="287"/>
    </location>
</feature>
<feature type="compositionally biased region" description="Basic and acidic residues" evidence="1">
    <location>
        <begin position="48"/>
        <end position="69"/>
    </location>
</feature>
<feature type="region of interest" description="Disordered" evidence="1">
    <location>
        <begin position="161"/>
        <end position="395"/>
    </location>
</feature>
<feature type="region of interest" description="Disordered" evidence="1">
    <location>
        <begin position="1"/>
        <end position="143"/>
    </location>
</feature>
<dbReference type="AlphaFoldDB" id="A0A4U5TXF8"/>
<feature type="compositionally biased region" description="Basic and acidic residues" evidence="1">
    <location>
        <begin position="363"/>
        <end position="387"/>
    </location>
</feature>
<feature type="compositionally biased region" description="Polar residues" evidence="1">
    <location>
        <begin position="121"/>
        <end position="136"/>
    </location>
</feature>
<organism evidence="2 3">
    <name type="scientific">Collichthys lucidus</name>
    <name type="common">Big head croaker</name>
    <name type="synonym">Sciaena lucida</name>
    <dbReference type="NCBI Taxonomy" id="240159"/>
    <lineage>
        <taxon>Eukaryota</taxon>
        <taxon>Metazoa</taxon>
        <taxon>Chordata</taxon>
        <taxon>Craniata</taxon>
        <taxon>Vertebrata</taxon>
        <taxon>Euteleostomi</taxon>
        <taxon>Actinopterygii</taxon>
        <taxon>Neopterygii</taxon>
        <taxon>Teleostei</taxon>
        <taxon>Neoteleostei</taxon>
        <taxon>Acanthomorphata</taxon>
        <taxon>Eupercaria</taxon>
        <taxon>Sciaenidae</taxon>
        <taxon>Collichthys</taxon>
    </lineage>
</organism>
<proteinExistence type="predicted"/>
<dbReference type="Proteomes" id="UP000298787">
    <property type="component" value="Chromosome 1"/>
</dbReference>
<dbReference type="STRING" id="240159.A0A4U5TXF8"/>
<feature type="compositionally biased region" description="Polar residues" evidence="1">
    <location>
        <begin position="292"/>
        <end position="306"/>
    </location>
</feature>
<protein>
    <submittedName>
        <fullName evidence="2">Partitioning defective 3-like protein B</fullName>
    </submittedName>
</protein>
<feature type="compositionally biased region" description="Polar residues" evidence="1">
    <location>
        <begin position="1"/>
        <end position="10"/>
    </location>
</feature>
<sequence length="395" mass="45114">MQTEQSTAVSSLDPGPAKVTPGRRRERRANDDSDTLIMVPTSSCDSGEFGKKKDDKKDATKASKSKLEALSEEELDRIPDNRDGYDPRYAEVHSGHVTPDPSSLPDVEDDDSDPNYARISNFRQPPSPQTFISRTPSPGPIQRHASAEELDGLYAKVNKSRPPAALQNQHQPQADRCAHRQHSSRYRYERGMDTTGINRRYLSDQRLQGLRREHQQPRAAPGYEELDTARRRVLEHDPNRMAPRESRPVHRYEEDRQYHTHPRRDPYDYPTHSRPAPREPVPYPGRAPLPQSGGQSHQASGNQRYYPSSPRAGQQHRAAVRQDVPPSPSTGRRGRHYYEAAGGRVDEYRHASPGRYTSPERYPGTRERYTSPERHDYKDERQPDPRRKNPMIGAV</sequence>
<name>A0A4U5TXF8_COLLU</name>
<gene>
    <name evidence="2" type="ORF">D9C73_000400</name>
</gene>